<evidence type="ECO:0000256" key="3">
    <source>
        <dbReference type="PROSITE-ProRule" id="PRU00023"/>
    </source>
</evidence>
<keyword evidence="2 3" id="KW-0040">ANK repeat</keyword>
<feature type="repeat" description="ANK" evidence="3">
    <location>
        <begin position="803"/>
        <end position="830"/>
    </location>
</feature>
<dbReference type="AlphaFoldDB" id="A0A6A6EQT8"/>
<evidence type="ECO:0000256" key="1">
    <source>
        <dbReference type="ARBA" id="ARBA00022737"/>
    </source>
</evidence>
<dbReference type="SMART" id="SM00248">
    <property type="entry name" value="ANK"/>
    <property type="match status" value="5"/>
</dbReference>
<evidence type="ECO:0000313" key="5">
    <source>
        <dbReference type="Proteomes" id="UP000800200"/>
    </source>
</evidence>
<reference evidence="4" key="1">
    <citation type="journal article" date="2020" name="Stud. Mycol.">
        <title>101 Dothideomycetes genomes: a test case for predicting lifestyles and emergence of pathogens.</title>
        <authorList>
            <person name="Haridas S."/>
            <person name="Albert R."/>
            <person name="Binder M."/>
            <person name="Bloem J."/>
            <person name="Labutti K."/>
            <person name="Salamov A."/>
            <person name="Andreopoulos B."/>
            <person name="Baker S."/>
            <person name="Barry K."/>
            <person name="Bills G."/>
            <person name="Bluhm B."/>
            <person name="Cannon C."/>
            <person name="Castanera R."/>
            <person name="Culley D."/>
            <person name="Daum C."/>
            <person name="Ezra D."/>
            <person name="Gonzalez J."/>
            <person name="Henrissat B."/>
            <person name="Kuo A."/>
            <person name="Liang C."/>
            <person name="Lipzen A."/>
            <person name="Lutzoni F."/>
            <person name="Magnuson J."/>
            <person name="Mondo S."/>
            <person name="Nolan M."/>
            <person name="Ohm R."/>
            <person name="Pangilinan J."/>
            <person name="Park H.-J."/>
            <person name="Ramirez L."/>
            <person name="Alfaro M."/>
            <person name="Sun H."/>
            <person name="Tritt A."/>
            <person name="Yoshinaga Y."/>
            <person name="Zwiers L.-H."/>
            <person name="Turgeon B."/>
            <person name="Goodwin S."/>
            <person name="Spatafora J."/>
            <person name="Crous P."/>
            <person name="Grigoriev I."/>
        </authorList>
    </citation>
    <scope>NUCLEOTIDE SEQUENCE</scope>
    <source>
        <strain evidence="4">CBS 207.26</strain>
    </source>
</reference>
<dbReference type="EMBL" id="ML994615">
    <property type="protein sequence ID" value="KAF2192450.1"/>
    <property type="molecule type" value="Genomic_DNA"/>
</dbReference>
<dbReference type="PROSITE" id="PS50297">
    <property type="entry name" value="ANK_REP_REGION"/>
    <property type="match status" value="4"/>
</dbReference>
<feature type="repeat" description="ANK" evidence="3">
    <location>
        <begin position="733"/>
        <end position="765"/>
    </location>
</feature>
<sequence length="856" mass="93191">MAGPIILTNRGNFEQSGQLDWVSLSKSTFTFGLDVLIRLSKVELDPATVAIGVITCDRFVITAESQKRIYDALYGLKSFSSYGKLMWFGFGIKPIIKDLADSEHGMACVGLCACMSISYDSFFAAGVLRELCKFCGTPPNFLPSIHQWKGLVDICAGSISNSKFPILLEGLFRCVLPNSKISLHKPTSTEALAKAVGALADVTNGKLENITIAGGVDCIWLAAISEWLLSLDVEIRHGSGLAIYKSSRNDDYRLPAVTVVFISDNEQPIHLSKCYIVPSGNTFWEAPSQEQHTFKGGRSEWNNILADAFGLCFSTLVEENTRHEFALLLFHISRLTETCYQYGYGSMQRDSQQNSTKCSGRFGRFHFAHSSSRGQAFLAFAAQQLPELASTLHTLNQLQIEFSTNASLEDCTNNIAQKCACQWCCSESTAHSCASQPFCLELMAETIIMFLWILSATSVDASLKPSACGLRLLYMRQRGKFYLTNQNKRGPWKDVLSAHLAMKDIDILTAALMVFSGSDDTGPLRDENSSAVSRHGVCAFFGALEDLNLLPEEASTVKVIPGHIDFEGIKYESVCDIADDTAIPEAILGPYPTYKLLVQEIRQPGVIATAYKVSSNTQSYGGPAIDKWRLSLSPELDIFHENGLEDKTFEIFNMFHIAAILGREGLVEILIYGGANVDRPLGGGTALHYAAGEAAKHSGRTALQAAAEGGHLAIVERLLQEKADVNAAAAKHSGRTALQAAAEGGHLAIVERLLQEKADVNTAVAKQSRRTALQAAAGGGHLAIVERLLQEKADVNATAVEYSGRTALQAAVEGGHTMVIELLCEAGIKVYDYLFSFVLATKPSRDKDTTRRLINT</sequence>
<accession>A0A6A6EQT8</accession>
<keyword evidence="5" id="KW-1185">Reference proteome</keyword>
<feature type="repeat" description="ANK" evidence="3">
    <location>
        <begin position="698"/>
        <end position="730"/>
    </location>
</feature>
<dbReference type="InterPro" id="IPR036770">
    <property type="entry name" value="Ankyrin_rpt-contain_sf"/>
</dbReference>
<organism evidence="4 5">
    <name type="scientific">Zopfia rhizophila CBS 207.26</name>
    <dbReference type="NCBI Taxonomy" id="1314779"/>
    <lineage>
        <taxon>Eukaryota</taxon>
        <taxon>Fungi</taxon>
        <taxon>Dikarya</taxon>
        <taxon>Ascomycota</taxon>
        <taxon>Pezizomycotina</taxon>
        <taxon>Dothideomycetes</taxon>
        <taxon>Dothideomycetes incertae sedis</taxon>
        <taxon>Zopfiaceae</taxon>
        <taxon>Zopfia</taxon>
    </lineage>
</organism>
<dbReference type="OrthoDB" id="3344043at2759"/>
<dbReference type="InterPro" id="IPR002110">
    <property type="entry name" value="Ankyrin_rpt"/>
</dbReference>
<feature type="repeat" description="ANK" evidence="3">
    <location>
        <begin position="768"/>
        <end position="800"/>
    </location>
</feature>
<protein>
    <submittedName>
        <fullName evidence="4">Uncharacterized protein</fullName>
    </submittedName>
</protein>
<dbReference type="PANTHER" id="PTHR24171:SF9">
    <property type="entry name" value="ANKYRIN REPEAT DOMAIN-CONTAINING PROTEIN 39"/>
    <property type="match status" value="1"/>
</dbReference>
<dbReference type="Gene3D" id="1.25.40.20">
    <property type="entry name" value="Ankyrin repeat-containing domain"/>
    <property type="match status" value="1"/>
</dbReference>
<gene>
    <name evidence="4" type="ORF">K469DRAFT_745887</name>
</gene>
<evidence type="ECO:0000256" key="2">
    <source>
        <dbReference type="ARBA" id="ARBA00023043"/>
    </source>
</evidence>
<keyword evidence="1" id="KW-0677">Repeat</keyword>
<evidence type="ECO:0000313" key="4">
    <source>
        <dbReference type="EMBL" id="KAF2192450.1"/>
    </source>
</evidence>
<dbReference type="PROSITE" id="PS50088">
    <property type="entry name" value="ANK_REPEAT"/>
    <property type="match status" value="4"/>
</dbReference>
<dbReference type="Proteomes" id="UP000800200">
    <property type="component" value="Unassembled WGS sequence"/>
</dbReference>
<proteinExistence type="predicted"/>
<name>A0A6A6EQT8_9PEZI</name>
<dbReference type="SUPFAM" id="SSF48403">
    <property type="entry name" value="Ankyrin repeat"/>
    <property type="match status" value="1"/>
</dbReference>
<dbReference type="Pfam" id="PF12796">
    <property type="entry name" value="Ank_2"/>
    <property type="match status" value="2"/>
</dbReference>
<dbReference type="PANTHER" id="PTHR24171">
    <property type="entry name" value="ANKYRIN REPEAT DOMAIN-CONTAINING PROTEIN 39-RELATED"/>
    <property type="match status" value="1"/>
</dbReference>